<reference evidence="2" key="1">
    <citation type="journal article" date="2018" name="DNA Res.">
        <title>Multiple hybrid de novo genome assembly of finger millet, an orphan allotetraploid crop.</title>
        <authorList>
            <person name="Hatakeyama M."/>
            <person name="Aluri S."/>
            <person name="Balachadran M.T."/>
            <person name="Sivarajan S.R."/>
            <person name="Patrignani A."/>
            <person name="Gruter S."/>
            <person name="Poveda L."/>
            <person name="Shimizu-Inatsugi R."/>
            <person name="Baeten J."/>
            <person name="Francoijs K.J."/>
            <person name="Nataraja K.N."/>
            <person name="Reddy Y.A.N."/>
            <person name="Phadnis S."/>
            <person name="Ravikumar R.L."/>
            <person name="Schlapbach R."/>
            <person name="Sreeman S.M."/>
            <person name="Shimizu K.K."/>
        </authorList>
    </citation>
    <scope>NUCLEOTIDE SEQUENCE</scope>
</reference>
<feature type="coiled-coil region" evidence="1">
    <location>
        <begin position="1"/>
        <end position="42"/>
    </location>
</feature>
<dbReference type="GO" id="GO:0005886">
    <property type="term" value="C:plasma membrane"/>
    <property type="evidence" value="ECO:0007669"/>
    <property type="project" value="TreeGrafter"/>
</dbReference>
<name>A0AAV5EDD2_ELECO</name>
<reference evidence="2" key="2">
    <citation type="submission" date="2021-12" db="EMBL/GenBank/DDBJ databases">
        <title>Resequencing data analysis of finger millet.</title>
        <authorList>
            <person name="Hatakeyama M."/>
            <person name="Aluri S."/>
            <person name="Balachadran M.T."/>
            <person name="Sivarajan S.R."/>
            <person name="Poveda L."/>
            <person name="Shimizu-Inatsugi R."/>
            <person name="Schlapbach R."/>
            <person name="Sreeman S.M."/>
            <person name="Shimizu K.K."/>
        </authorList>
    </citation>
    <scope>NUCLEOTIDE SEQUENCE</scope>
</reference>
<evidence type="ECO:0000313" key="2">
    <source>
        <dbReference type="EMBL" id="GJN20660.1"/>
    </source>
</evidence>
<dbReference type="AlphaFoldDB" id="A0AAV5EDD2"/>
<keyword evidence="3" id="KW-1185">Reference proteome</keyword>
<feature type="coiled-coil region" evidence="1">
    <location>
        <begin position="373"/>
        <end position="400"/>
    </location>
</feature>
<proteinExistence type="predicted"/>
<sequence length="420" mass="47960">MEKLSEECSLLENSLSDANDEMDALREKIKALEASENSLKDAVSCHVSEKAVLASELENLGTILSDVSEKNSILDASLSDTKTELEELRTKLKYSEESCQRHVADNIALSAEKGNLFSQLESIIFAMKALESKHADLEDNYSCTLREKDLGYDQARELEVQLRIKNEEYEVAVKSHQLQMSSCEKQISSMQEKNQCIEEMLQQEQQKNLSASISIAILENSLADENDKKVVLLTECQKHAEANHSANMLISQLMEDARNQEEERKTLLVHIEKLRGAISQQMKVLNICKDSVPADFAQDEVMLQTFSDEILNILKLKEECEDKNRLMYTELSVVTTLLSQVGMELRDLHLQRLALEKEVESRTAESHSLQNKQHLILEQNERLNQELQKSNEREEVLKTEVVLHTREAILLERVLPDFTR</sequence>
<accession>A0AAV5EDD2</accession>
<dbReference type="Proteomes" id="UP001054889">
    <property type="component" value="Unassembled WGS sequence"/>
</dbReference>
<comment type="caution">
    <text evidence="2">The sequence shown here is derived from an EMBL/GenBank/DDBJ whole genome shotgun (WGS) entry which is preliminary data.</text>
</comment>
<protein>
    <submittedName>
        <fullName evidence="2">Uncharacterized protein</fullName>
    </submittedName>
</protein>
<organism evidence="2 3">
    <name type="scientific">Eleusine coracana subsp. coracana</name>
    <dbReference type="NCBI Taxonomy" id="191504"/>
    <lineage>
        <taxon>Eukaryota</taxon>
        <taxon>Viridiplantae</taxon>
        <taxon>Streptophyta</taxon>
        <taxon>Embryophyta</taxon>
        <taxon>Tracheophyta</taxon>
        <taxon>Spermatophyta</taxon>
        <taxon>Magnoliopsida</taxon>
        <taxon>Liliopsida</taxon>
        <taxon>Poales</taxon>
        <taxon>Poaceae</taxon>
        <taxon>PACMAD clade</taxon>
        <taxon>Chloridoideae</taxon>
        <taxon>Cynodonteae</taxon>
        <taxon>Eleusininae</taxon>
        <taxon>Eleusine</taxon>
    </lineage>
</organism>
<dbReference type="EMBL" id="BQKI01000075">
    <property type="protein sequence ID" value="GJN20660.1"/>
    <property type="molecule type" value="Genomic_DNA"/>
</dbReference>
<dbReference type="PANTHER" id="PTHR32258">
    <property type="entry name" value="PROTEIN NETWORKED 4A"/>
    <property type="match status" value="1"/>
</dbReference>
<dbReference type="GO" id="GO:0051015">
    <property type="term" value="F:actin filament binding"/>
    <property type="evidence" value="ECO:0007669"/>
    <property type="project" value="TreeGrafter"/>
</dbReference>
<keyword evidence="1" id="KW-0175">Coiled coil</keyword>
<dbReference type="InterPro" id="IPR051861">
    <property type="entry name" value="NET_actin-binding_domain"/>
</dbReference>
<feature type="coiled-coil region" evidence="1">
    <location>
        <begin position="78"/>
        <end position="207"/>
    </location>
</feature>
<gene>
    <name evidence="2" type="primary">gb08060</name>
    <name evidence="2" type="ORF">PR202_gb08060</name>
</gene>
<evidence type="ECO:0000313" key="3">
    <source>
        <dbReference type="Proteomes" id="UP001054889"/>
    </source>
</evidence>
<dbReference type="PANTHER" id="PTHR32258:SF6">
    <property type="entry name" value="PROTEIN NETWORKED 1A"/>
    <property type="match status" value="1"/>
</dbReference>
<evidence type="ECO:0000256" key="1">
    <source>
        <dbReference type="SAM" id="Coils"/>
    </source>
</evidence>